<evidence type="ECO:0000313" key="4">
    <source>
        <dbReference type="Proteomes" id="UP000076154"/>
    </source>
</evidence>
<dbReference type="EMBL" id="LUEZ02000126">
    <property type="protein sequence ID" value="RDB16276.1"/>
    <property type="molecule type" value="Genomic_DNA"/>
</dbReference>
<dbReference type="InParanoid" id="A0A369JBN5"/>
<dbReference type="Pfam" id="PF24883">
    <property type="entry name" value="NPHP3_N"/>
    <property type="match status" value="1"/>
</dbReference>
<dbReference type="SUPFAM" id="SSF52540">
    <property type="entry name" value="P-loop containing nucleoside triphosphate hydrolases"/>
    <property type="match status" value="1"/>
</dbReference>
<keyword evidence="4" id="KW-1185">Reference proteome</keyword>
<dbReference type="PANTHER" id="PTHR10039:SF14">
    <property type="entry name" value="NACHT DOMAIN-CONTAINING PROTEIN"/>
    <property type="match status" value="1"/>
</dbReference>
<dbReference type="InterPro" id="IPR056884">
    <property type="entry name" value="NPHP3-like_N"/>
</dbReference>
<dbReference type="AlphaFoldDB" id="A0A369JBN5"/>
<dbReference type="OrthoDB" id="4760524at2759"/>
<reference evidence="3" key="1">
    <citation type="submission" date="2018-04" db="EMBL/GenBank/DDBJ databases">
        <title>Whole genome sequencing of Hypsizygus marmoreus.</title>
        <authorList>
            <person name="Choi I.-G."/>
            <person name="Min B."/>
            <person name="Kim J.-G."/>
            <person name="Kim S."/>
            <person name="Oh Y.-L."/>
            <person name="Kong W.-S."/>
            <person name="Park H."/>
            <person name="Jeong J."/>
            <person name="Song E.-S."/>
        </authorList>
    </citation>
    <scope>NUCLEOTIDE SEQUENCE [LARGE SCALE GENOMIC DNA]</scope>
    <source>
        <strain evidence="3">51987-8</strain>
    </source>
</reference>
<sequence>MSFANSENTNILNSTFIDVRGDFVRHETRENLTGLRLLYKAISTGASYNSQERYPFPTCHPGTRTTVLNDIWQWINDGSTTRDGSILWLYGPAGAGKSAIAQKVSDDCAERGMLAASFFFSRDATDRGTIKNLYTTLAYQLAMSIPEKKFQIAQVVEDNPAILQSIFFVQLNELILRPLQSGALHDADTSYSPSIVVIDGLDECNGNGEQSRIVDDVVFLVDKNCLPLRFILTSRPEPHLTAAFRSHHTREMSLYWTPEADNDITNYLRHGFDNIHNSERHSATKQQRQESKQEPWPLSDWTVRRLALNSSGYFIYASTILKFVDEEYFDPHERLQVILGSAESPSNSATPFAELDNLYRQILARCRHSDRLHRILGYLIFSPFGYFDSGIPVSLIDAILGLGPGDTLLTIRGLHSLIQLVESPAFADGPAIRYLHASFPDFLLDQARSGQFFLDTEACNADITRAHLNFIGGGKWKLFNLDVTVDILKILSHDFRPGREEDKREVMKELQDSNMRITWKPLILDSKNWQSLRGRTALTDIFCNIPDMLRGVPSYDSGIDSPTRDLVESFKHLLDFTFLTQLSGPPDDGDNILFVQGVFTVFDFFWSTVEGFLKTSIAIAKLLQLTFQPHWTMVYAQLMGLLGHNLSNQTGFPTYEHISPKKGPFARFMYSPKRSEAFFQWPQARHARLADCCMRLLSEPLRLNYYSRPEIAYARMYWVHHLVCTDPGDEKNLTHLQRMDMSVFWGEVCFAKELQFQGPLYLRPQLMPQLMPELMPEPSPLSRAAEIAHFFYPSYSIVNGDQSSYRYMFNFMDVQNAKLVVEWLKRSPHPIHDILWRWQIFLRDGLCAFGIKIA</sequence>
<dbReference type="Gene3D" id="3.40.50.300">
    <property type="entry name" value="P-loop containing nucleotide triphosphate hydrolases"/>
    <property type="match status" value="1"/>
</dbReference>
<dbReference type="InterPro" id="IPR027417">
    <property type="entry name" value="P-loop_NTPase"/>
</dbReference>
<evidence type="ECO:0000259" key="2">
    <source>
        <dbReference type="Pfam" id="PF24883"/>
    </source>
</evidence>
<gene>
    <name evidence="3" type="ORF">Hypma_003061</name>
</gene>
<feature type="domain" description="Nephrocystin 3-like N-terminal" evidence="2">
    <location>
        <begin position="68"/>
        <end position="235"/>
    </location>
</feature>
<evidence type="ECO:0000313" key="3">
    <source>
        <dbReference type="EMBL" id="RDB16276.1"/>
    </source>
</evidence>
<keyword evidence="1" id="KW-0677">Repeat</keyword>
<comment type="caution">
    <text evidence="3">The sequence shown here is derived from an EMBL/GenBank/DDBJ whole genome shotgun (WGS) entry which is preliminary data.</text>
</comment>
<name>A0A369JBN5_HYPMA</name>
<dbReference type="PANTHER" id="PTHR10039">
    <property type="entry name" value="AMELOGENIN"/>
    <property type="match status" value="1"/>
</dbReference>
<protein>
    <recommendedName>
        <fullName evidence="2">Nephrocystin 3-like N-terminal domain-containing protein</fullName>
    </recommendedName>
</protein>
<proteinExistence type="predicted"/>
<dbReference type="Proteomes" id="UP000076154">
    <property type="component" value="Unassembled WGS sequence"/>
</dbReference>
<accession>A0A369JBN5</accession>
<evidence type="ECO:0000256" key="1">
    <source>
        <dbReference type="ARBA" id="ARBA00022737"/>
    </source>
</evidence>
<organism evidence="3 4">
    <name type="scientific">Hypsizygus marmoreus</name>
    <name type="common">White beech mushroom</name>
    <name type="synonym">Agaricus marmoreus</name>
    <dbReference type="NCBI Taxonomy" id="39966"/>
    <lineage>
        <taxon>Eukaryota</taxon>
        <taxon>Fungi</taxon>
        <taxon>Dikarya</taxon>
        <taxon>Basidiomycota</taxon>
        <taxon>Agaricomycotina</taxon>
        <taxon>Agaricomycetes</taxon>
        <taxon>Agaricomycetidae</taxon>
        <taxon>Agaricales</taxon>
        <taxon>Tricholomatineae</taxon>
        <taxon>Lyophyllaceae</taxon>
        <taxon>Hypsizygus</taxon>
    </lineage>
</organism>